<proteinExistence type="predicted"/>
<dbReference type="Proteomes" id="UP000000310">
    <property type="component" value="Chromosome"/>
</dbReference>
<dbReference type="KEGG" id="psn:Pedsa_0554"/>
<keyword evidence="2" id="KW-1185">Reference proteome</keyword>
<evidence type="ECO:0000313" key="2">
    <source>
        <dbReference type="Proteomes" id="UP000000310"/>
    </source>
</evidence>
<dbReference type="EMBL" id="CP002545">
    <property type="protein sequence ID" value="ADY51133.1"/>
    <property type="molecule type" value="Genomic_DNA"/>
</dbReference>
<name>F0S7A8_PSESL</name>
<evidence type="ECO:0000313" key="1">
    <source>
        <dbReference type="EMBL" id="ADY51133.1"/>
    </source>
</evidence>
<dbReference type="HOGENOM" id="CLU_2247777_0_0_10"/>
<accession>F0S7A8</accession>
<dbReference type="AlphaFoldDB" id="F0S7A8"/>
<gene>
    <name evidence="1" type="ordered locus">Pedsa_0554</name>
</gene>
<organism evidence="1 2">
    <name type="scientific">Pseudopedobacter saltans (strain ATCC 51119 / DSM 12145 / JCM 21818 / CCUG 39354 / LMG 10337 / NBRC 100064 / NCIMB 13643)</name>
    <name type="common">Pedobacter saltans</name>
    <dbReference type="NCBI Taxonomy" id="762903"/>
    <lineage>
        <taxon>Bacteria</taxon>
        <taxon>Pseudomonadati</taxon>
        <taxon>Bacteroidota</taxon>
        <taxon>Sphingobacteriia</taxon>
        <taxon>Sphingobacteriales</taxon>
        <taxon>Sphingobacteriaceae</taxon>
        <taxon>Pseudopedobacter</taxon>
    </lineage>
</organism>
<reference evidence="1 2" key="1">
    <citation type="journal article" date="2011" name="Stand. Genomic Sci.">
        <title>Complete genome sequence of the gliding, heparinolytic Pedobacter saltans type strain (113).</title>
        <authorList>
            <person name="Liolios K."/>
            <person name="Sikorski J."/>
            <person name="Lu M."/>
            <person name="Nolan M."/>
            <person name="Lapidus A."/>
            <person name="Lucas S."/>
            <person name="Hammon N."/>
            <person name="Deshpande S."/>
            <person name="Cheng J.F."/>
            <person name="Tapia R."/>
            <person name="Han C."/>
            <person name="Goodwin L."/>
            <person name="Pitluck S."/>
            <person name="Huntemann M."/>
            <person name="Ivanova N."/>
            <person name="Pagani I."/>
            <person name="Mavromatis K."/>
            <person name="Ovchinikova G."/>
            <person name="Pati A."/>
            <person name="Chen A."/>
            <person name="Palaniappan K."/>
            <person name="Land M."/>
            <person name="Hauser L."/>
            <person name="Brambilla E.M."/>
            <person name="Kotsyurbenko O."/>
            <person name="Rohde M."/>
            <person name="Tindall B.J."/>
            <person name="Abt B."/>
            <person name="Goker M."/>
            <person name="Detter J.C."/>
            <person name="Woyke T."/>
            <person name="Bristow J."/>
            <person name="Eisen J.A."/>
            <person name="Markowitz V."/>
            <person name="Hugenholtz P."/>
            <person name="Klenk H.P."/>
            <person name="Kyrpides N.C."/>
        </authorList>
    </citation>
    <scope>NUCLEOTIDE SEQUENCE [LARGE SCALE GENOMIC DNA]</scope>
    <source>
        <strain evidence="2">ATCC 51119 / DSM 12145 / JCM 21818 / LMG 10337 / NBRC 100064 / NCIMB 13643</strain>
    </source>
</reference>
<protein>
    <submittedName>
        <fullName evidence="1">Uncharacterized protein</fullName>
    </submittedName>
</protein>
<sequence>MIFFEFYQFVVPKAVLEAKYAGGLQHFINDIPNGTYAENSNLASARFLKLDDINAFVELVAKKGLHFHRMEFYSDDFTVFTAVGPWWLSEWLSFNTILCLLKED</sequence>
<reference evidence="2" key="2">
    <citation type="submission" date="2011-02" db="EMBL/GenBank/DDBJ databases">
        <title>The complete genome of Pedobacter saltans DSM 12145.</title>
        <authorList>
            <consortium name="US DOE Joint Genome Institute (JGI-PGF)"/>
            <person name="Lucas S."/>
            <person name="Copeland A."/>
            <person name="Lapidus A."/>
            <person name="Bruce D."/>
            <person name="Goodwin L."/>
            <person name="Pitluck S."/>
            <person name="Kyrpides N."/>
            <person name="Mavromatis K."/>
            <person name="Pagani I."/>
            <person name="Ivanova N."/>
            <person name="Ovchinnikova G."/>
            <person name="Lu M."/>
            <person name="Detter J.C."/>
            <person name="Han C."/>
            <person name="Land M."/>
            <person name="Hauser L."/>
            <person name="Markowitz V."/>
            <person name="Cheng J.-F."/>
            <person name="Hugenholtz P."/>
            <person name="Woyke T."/>
            <person name="Wu D."/>
            <person name="Tindall B."/>
            <person name="Pomrenke H.G."/>
            <person name="Brambilla E."/>
            <person name="Klenk H.-P."/>
            <person name="Eisen J.A."/>
        </authorList>
    </citation>
    <scope>NUCLEOTIDE SEQUENCE [LARGE SCALE GENOMIC DNA]</scope>
    <source>
        <strain evidence="2">ATCC 51119 / DSM 12145 / JCM 21818 / LMG 10337 / NBRC 100064 / NCIMB 13643</strain>
    </source>
</reference>